<sequence length="244" mass="25943">MPTVLITGATAGIGEASVRAFADAGWHVVATGRRADRLEKLAGERVHTLAFDIRDEAARDAALDSLPAPFSDIDLLINNAGLALGLEPAHKASLDKWRTMIDTNVTALVSITHKLLPGLVARKGGIINLSSVAATYPYPGGNVYGATKAFVRQFTLNLRADLIGTGVRVTSIEPGMVETEFTLVRTGSQDASDKVYAGVNPMTAEDIAETMLWVATLPPHFTVNTLELMPVNQGNGPFAVHREG</sequence>
<dbReference type="Gene3D" id="3.40.50.720">
    <property type="entry name" value="NAD(P)-binding Rossmann-like Domain"/>
    <property type="match status" value="1"/>
</dbReference>
<accession>A0A2U0S9K6</accession>
<protein>
    <submittedName>
        <fullName evidence="4">NADP-dependent 3-hydroxy acid dehydrogenase</fullName>
    </submittedName>
</protein>
<comment type="caution">
    <text evidence="4">The sequence shown here is derived from an EMBL/GenBank/DDBJ whole genome shotgun (WGS) entry which is preliminary data.</text>
</comment>
<dbReference type="OrthoDB" id="658698at2"/>
<dbReference type="SUPFAM" id="SSF51735">
    <property type="entry name" value="NAD(P)-binding Rossmann-fold domains"/>
    <property type="match status" value="1"/>
</dbReference>
<keyword evidence="5" id="KW-1185">Reference proteome</keyword>
<dbReference type="Proteomes" id="UP000245890">
    <property type="component" value="Unassembled WGS sequence"/>
</dbReference>
<reference evidence="4 5" key="1">
    <citation type="submission" date="2018-05" db="EMBL/GenBank/DDBJ databases">
        <title>Description of Sphingomonas pokkalii sp nov, isolated from the rhizosphere of saline tolerant pokkali rice and its draft genome analysis.</title>
        <authorList>
            <person name="Menon R."/>
            <person name="Kumari S."/>
            <person name="Rameshkumar N."/>
        </authorList>
    </citation>
    <scope>NUCLEOTIDE SEQUENCE [LARGE SCALE GENOMIC DNA]</scope>
    <source>
        <strain evidence="4 5">L3B27</strain>
    </source>
</reference>
<dbReference type="PRINTS" id="PR00080">
    <property type="entry name" value="SDRFAMILY"/>
</dbReference>
<dbReference type="PROSITE" id="PS00061">
    <property type="entry name" value="ADH_SHORT"/>
    <property type="match status" value="1"/>
</dbReference>
<organism evidence="4 5">
    <name type="scientific">Sphingomonas pokkalii</name>
    <dbReference type="NCBI Taxonomy" id="2175090"/>
    <lineage>
        <taxon>Bacteria</taxon>
        <taxon>Pseudomonadati</taxon>
        <taxon>Pseudomonadota</taxon>
        <taxon>Alphaproteobacteria</taxon>
        <taxon>Sphingomonadales</taxon>
        <taxon>Sphingomonadaceae</taxon>
        <taxon>Sphingomonas</taxon>
    </lineage>
</organism>
<evidence type="ECO:0000256" key="1">
    <source>
        <dbReference type="ARBA" id="ARBA00006484"/>
    </source>
</evidence>
<dbReference type="EMBL" id="QENQ01000001">
    <property type="protein sequence ID" value="PVX28010.1"/>
    <property type="molecule type" value="Genomic_DNA"/>
</dbReference>
<dbReference type="PANTHER" id="PTHR42901">
    <property type="entry name" value="ALCOHOL DEHYDROGENASE"/>
    <property type="match status" value="1"/>
</dbReference>
<evidence type="ECO:0000256" key="2">
    <source>
        <dbReference type="ARBA" id="ARBA00023002"/>
    </source>
</evidence>
<evidence type="ECO:0000313" key="5">
    <source>
        <dbReference type="Proteomes" id="UP000245890"/>
    </source>
</evidence>
<gene>
    <name evidence="4" type="ORF">DD559_00465</name>
</gene>
<name>A0A2U0S9K6_9SPHN</name>
<proteinExistence type="inferred from homology"/>
<dbReference type="GO" id="GO:0016616">
    <property type="term" value="F:oxidoreductase activity, acting on the CH-OH group of donors, NAD or NADP as acceptor"/>
    <property type="evidence" value="ECO:0007669"/>
    <property type="project" value="UniProtKB-ARBA"/>
</dbReference>
<dbReference type="AlphaFoldDB" id="A0A2U0S9K6"/>
<comment type="similarity">
    <text evidence="1 3">Belongs to the short-chain dehydrogenases/reductases (SDR) family.</text>
</comment>
<dbReference type="InterPro" id="IPR036291">
    <property type="entry name" value="NAD(P)-bd_dom_sf"/>
</dbReference>
<dbReference type="InterPro" id="IPR002347">
    <property type="entry name" value="SDR_fam"/>
</dbReference>
<dbReference type="FunFam" id="3.40.50.720:FF:000047">
    <property type="entry name" value="NADP-dependent L-serine/L-allo-threonine dehydrogenase"/>
    <property type="match status" value="1"/>
</dbReference>
<keyword evidence="2" id="KW-0560">Oxidoreductase</keyword>
<dbReference type="PANTHER" id="PTHR42901:SF1">
    <property type="entry name" value="ALCOHOL DEHYDROGENASE"/>
    <property type="match status" value="1"/>
</dbReference>
<evidence type="ECO:0000313" key="4">
    <source>
        <dbReference type="EMBL" id="PVX28010.1"/>
    </source>
</evidence>
<dbReference type="Pfam" id="PF00106">
    <property type="entry name" value="adh_short"/>
    <property type="match status" value="1"/>
</dbReference>
<evidence type="ECO:0000256" key="3">
    <source>
        <dbReference type="RuleBase" id="RU000363"/>
    </source>
</evidence>
<dbReference type="InterPro" id="IPR020904">
    <property type="entry name" value="Sc_DH/Rdtase_CS"/>
</dbReference>
<dbReference type="RefSeq" id="WP_116467466.1">
    <property type="nucleotide sequence ID" value="NZ_QENQ01000001.1"/>
</dbReference>
<dbReference type="PRINTS" id="PR00081">
    <property type="entry name" value="GDHRDH"/>
</dbReference>